<evidence type="ECO:0000256" key="1">
    <source>
        <dbReference type="ARBA" id="ARBA00004196"/>
    </source>
</evidence>
<comment type="caution">
    <text evidence="7">The sequence shown here is derived from an EMBL/GenBank/DDBJ whole genome shotgun (WGS) entry which is preliminary data.</text>
</comment>
<feature type="chain" id="PRO_5022979289" evidence="5">
    <location>
        <begin position="20"/>
        <end position="280"/>
    </location>
</feature>
<dbReference type="InterPro" id="IPR017937">
    <property type="entry name" value="Thioredoxin_CS"/>
</dbReference>
<evidence type="ECO:0000313" key="8">
    <source>
        <dbReference type="Proteomes" id="UP000321612"/>
    </source>
</evidence>
<dbReference type="OrthoDB" id="9794348at2"/>
<dbReference type="GO" id="GO:0030313">
    <property type="term" value="C:cell envelope"/>
    <property type="evidence" value="ECO:0007669"/>
    <property type="project" value="UniProtKB-SubCell"/>
</dbReference>
<evidence type="ECO:0000256" key="3">
    <source>
        <dbReference type="ARBA" id="ARBA00023157"/>
    </source>
</evidence>
<dbReference type="Gene3D" id="3.40.30.10">
    <property type="entry name" value="Glutaredoxin"/>
    <property type="match status" value="1"/>
</dbReference>
<dbReference type="CDD" id="cd02966">
    <property type="entry name" value="TlpA_like_family"/>
    <property type="match status" value="1"/>
</dbReference>
<organism evidence="7 8">
    <name type="scientific">Prevotella brunnea</name>
    <dbReference type="NCBI Taxonomy" id="2508867"/>
    <lineage>
        <taxon>Bacteria</taxon>
        <taxon>Pseudomonadati</taxon>
        <taxon>Bacteroidota</taxon>
        <taxon>Bacteroidia</taxon>
        <taxon>Bacteroidales</taxon>
        <taxon>Prevotellaceae</taxon>
        <taxon>Prevotella</taxon>
    </lineage>
</organism>
<evidence type="ECO:0000259" key="6">
    <source>
        <dbReference type="PROSITE" id="PS51352"/>
    </source>
</evidence>
<dbReference type="AlphaFoldDB" id="A0A5C8GKP3"/>
<keyword evidence="4" id="KW-0676">Redox-active center</keyword>
<sequence>MKKIFLAAILVAQVFVANAQSADTKPYEEKMNKIESEFNDLQTAYKALSKKDPKTFTDAEKQQLQAIMTKADSLTEVQLAATLEIMRKFKATSFPAKYVADAMYDMSYEELKEALDPTSGYYNDEVLKQAKSQLASLELRRPGLMFTDLTMNDMNDKTVKLSQWVGKGNYVLVDFWASWCGPCRQEMPNVVAAYEKYHAKGFDVVGVSFDNKKDKWTAGVEKLGMKWHQMSDLKGWQSAASAAYGIRSIPSNVLLDPQGKIVASDLRGEDLQNKLAEIYK</sequence>
<protein>
    <submittedName>
        <fullName evidence="7">TlpA family protein disulfide reductase</fullName>
    </submittedName>
</protein>
<dbReference type="GO" id="GO:0016491">
    <property type="term" value="F:oxidoreductase activity"/>
    <property type="evidence" value="ECO:0007669"/>
    <property type="project" value="InterPro"/>
</dbReference>
<evidence type="ECO:0000256" key="5">
    <source>
        <dbReference type="SAM" id="SignalP"/>
    </source>
</evidence>
<dbReference type="Pfam" id="PF00578">
    <property type="entry name" value="AhpC-TSA"/>
    <property type="match status" value="1"/>
</dbReference>
<dbReference type="PANTHER" id="PTHR42852:SF6">
    <property type="entry name" value="THIOL:DISULFIDE INTERCHANGE PROTEIN DSBE"/>
    <property type="match status" value="1"/>
</dbReference>
<keyword evidence="8" id="KW-1185">Reference proteome</keyword>
<comment type="subcellular location">
    <subcellularLocation>
        <location evidence="1">Cell envelope</location>
    </subcellularLocation>
</comment>
<dbReference type="PANTHER" id="PTHR42852">
    <property type="entry name" value="THIOL:DISULFIDE INTERCHANGE PROTEIN DSBE"/>
    <property type="match status" value="1"/>
</dbReference>
<evidence type="ECO:0000256" key="4">
    <source>
        <dbReference type="ARBA" id="ARBA00023284"/>
    </source>
</evidence>
<keyword evidence="2" id="KW-0201">Cytochrome c-type biogenesis</keyword>
<dbReference type="SUPFAM" id="SSF52833">
    <property type="entry name" value="Thioredoxin-like"/>
    <property type="match status" value="1"/>
</dbReference>
<reference evidence="8" key="1">
    <citation type="submission" date="2019-05" db="EMBL/GenBank/DDBJ databases">
        <title>Prevotella brunnea sp. nov., isolated from a wound of a patient.</title>
        <authorList>
            <person name="Buhl M."/>
        </authorList>
    </citation>
    <scope>NUCLEOTIDE SEQUENCE [LARGE SCALE GENOMIC DNA]</scope>
    <source>
        <strain evidence="8">A2672</strain>
    </source>
</reference>
<keyword evidence="5" id="KW-0732">Signal</keyword>
<proteinExistence type="predicted"/>
<evidence type="ECO:0000256" key="2">
    <source>
        <dbReference type="ARBA" id="ARBA00022748"/>
    </source>
</evidence>
<dbReference type="Proteomes" id="UP000321612">
    <property type="component" value="Unassembled WGS sequence"/>
</dbReference>
<dbReference type="PROSITE" id="PS51352">
    <property type="entry name" value="THIOREDOXIN_2"/>
    <property type="match status" value="1"/>
</dbReference>
<dbReference type="InterPro" id="IPR000866">
    <property type="entry name" value="AhpC/TSA"/>
</dbReference>
<accession>A0A5C8GKP3</accession>
<feature type="domain" description="Thioredoxin" evidence="6">
    <location>
        <begin position="140"/>
        <end position="280"/>
    </location>
</feature>
<dbReference type="GO" id="GO:0016209">
    <property type="term" value="F:antioxidant activity"/>
    <property type="evidence" value="ECO:0007669"/>
    <property type="project" value="InterPro"/>
</dbReference>
<name>A0A5C8GKP3_9BACT</name>
<dbReference type="EMBL" id="SDIK01000024">
    <property type="protein sequence ID" value="TXJ62590.1"/>
    <property type="molecule type" value="Genomic_DNA"/>
</dbReference>
<evidence type="ECO:0000313" key="7">
    <source>
        <dbReference type="EMBL" id="TXJ62590.1"/>
    </source>
</evidence>
<dbReference type="InterPro" id="IPR013766">
    <property type="entry name" value="Thioredoxin_domain"/>
</dbReference>
<keyword evidence="3" id="KW-1015">Disulfide bond</keyword>
<dbReference type="InterPro" id="IPR050553">
    <property type="entry name" value="Thioredoxin_ResA/DsbE_sf"/>
</dbReference>
<feature type="signal peptide" evidence="5">
    <location>
        <begin position="1"/>
        <end position="19"/>
    </location>
</feature>
<dbReference type="RefSeq" id="WP_130829581.1">
    <property type="nucleotide sequence ID" value="NZ_SDIK01000024.1"/>
</dbReference>
<dbReference type="InterPro" id="IPR036249">
    <property type="entry name" value="Thioredoxin-like_sf"/>
</dbReference>
<dbReference type="PROSITE" id="PS00194">
    <property type="entry name" value="THIOREDOXIN_1"/>
    <property type="match status" value="1"/>
</dbReference>
<gene>
    <name evidence="7" type="ORF">ETF27_04000</name>
</gene>
<dbReference type="GO" id="GO:0017004">
    <property type="term" value="P:cytochrome complex assembly"/>
    <property type="evidence" value="ECO:0007669"/>
    <property type="project" value="UniProtKB-KW"/>
</dbReference>